<accession>A0A150B5K8</accession>
<feature type="chain" id="PRO_5007559072" evidence="1">
    <location>
        <begin position="30"/>
        <end position="242"/>
    </location>
</feature>
<feature type="signal peptide" evidence="1">
    <location>
        <begin position="1"/>
        <end position="29"/>
    </location>
</feature>
<name>A0A150B5K8_BACCE</name>
<gene>
    <name evidence="2" type="ORF">AT274_08140</name>
</gene>
<reference evidence="2 3" key="1">
    <citation type="submission" date="2015-12" db="EMBL/GenBank/DDBJ databases">
        <title>Bacillus cereus Group isolate.</title>
        <authorList>
            <person name="Kovac J."/>
        </authorList>
    </citation>
    <scope>NUCLEOTIDE SEQUENCE [LARGE SCALE GENOMIC DNA]</scope>
    <source>
        <strain evidence="2 3">FSL W8-0275</strain>
    </source>
</reference>
<dbReference type="Pfam" id="PF05708">
    <property type="entry name" value="Peptidase_C92"/>
    <property type="match status" value="1"/>
</dbReference>
<comment type="caution">
    <text evidence="2">The sequence shown here is derived from an EMBL/GenBank/DDBJ whole genome shotgun (WGS) entry which is preliminary data.</text>
</comment>
<sequence>MYIMGKFIKLIVSLSIVLSLMSISTFAHAEEQSGNLEFLTVDRYKELQKEGILGEDVTYELAQKLFEAPQESEELGILDNLEEVPVEDTNVMAAAASYRPGDIFISSKPGGGMVSWVHGHAGIIGSDGQIIHMIQSGVKKESVGNFLKHNKGTNAFRVPNSTVARNAGSWASNYYNNWKGKAKYQINTAKYTQNEMYCSKLVWQAYWFGTGSAPVLKNPTFAILHPYGLTTQFNLSYQPKAI</sequence>
<evidence type="ECO:0000313" key="2">
    <source>
        <dbReference type="EMBL" id="KXX99594.1"/>
    </source>
</evidence>
<organism evidence="2 3">
    <name type="scientific">Bacillus cereus</name>
    <dbReference type="NCBI Taxonomy" id="1396"/>
    <lineage>
        <taxon>Bacteria</taxon>
        <taxon>Bacillati</taxon>
        <taxon>Bacillota</taxon>
        <taxon>Bacilli</taxon>
        <taxon>Bacillales</taxon>
        <taxon>Bacillaceae</taxon>
        <taxon>Bacillus</taxon>
        <taxon>Bacillus cereus group</taxon>
    </lineage>
</organism>
<dbReference type="Gene3D" id="3.90.1720.10">
    <property type="entry name" value="endopeptidase domain like (from Nostoc punctiforme)"/>
    <property type="match status" value="1"/>
</dbReference>
<dbReference type="PATRIC" id="fig|1396.442.peg.4680"/>
<dbReference type="Proteomes" id="UP000075591">
    <property type="component" value="Unassembled WGS sequence"/>
</dbReference>
<evidence type="ECO:0000313" key="3">
    <source>
        <dbReference type="Proteomes" id="UP000075591"/>
    </source>
</evidence>
<proteinExistence type="predicted"/>
<dbReference type="InterPro" id="IPR038765">
    <property type="entry name" value="Papain-like_cys_pep_sf"/>
</dbReference>
<dbReference type="AlphaFoldDB" id="A0A150B5K8"/>
<dbReference type="InterPro" id="IPR024453">
    <property type="entry name" value="Peptidase_C92"/>
</dbReference>
<evidence type="ECO:0000256" key="1">
    <source>
        <dbReference type="SAM" id="SignalP"/>
    </source>
</evidence>
<protein>
    <submittedName>
        <fullName evidence="2">Uncharacterized protein</fullName>
    </submittedName>
</protein>
<dbReference type="EMBL" id="LOMT01000057">
    <property type="protein sequence ID" value="KXX99594.1"/>
    <property type="molecule type" value="Genomic_DNA"/>
</dbReference>
<keyword evidence="1" id="KW-0732">Signal</keyword>
<dbReference type="SUPFAM" id="SSF54001">
    <property type="entry name" value="Cysteine proteinases"/>
    <property type="match status" value="1"/>
</dbReference>